<protein>
    <submittedName>
        <fullName evidence="7">Disulfide bond formation protein DsbA</fullName>
    </submittedName>
</protein>
<dbReference type="Pfam" id="PF01323">
    <property type="entry name" value="DSBA"/>
    <property type="match status" value="1"/>
</dbReference>
<comment type="caution">
    <text evidence="7">The sequence shown here is derived from an EMBL/GenBank/DDBJ whole genome shotgun (WGS) entry which is preliminary data.</text>
</comment>
<reference evidence="7 8" key="1">
    <citation type="submission" date="2016-03" db="EMBL/GenBank/DDBJ databases">
        <title>Microsymbionts genomes from the relict species Vavilovia formosa (Stev.) Fed.</title>
        <authorList>
            <person name="Kopat V."/>
            <person name="Chirak E."/>
            <person name="Kimeklis A."/>
            <person name="Andronov E."/>
        </authorList>
    </citation>
    <scope>NUCLEOTIDE SEQUENCE [LARGE SCALE GENOMIC DNA]</scope>
    <source>
        <strain evidence="7 8">Vaf07</strain>
    </source>
</reference>
<dbReference type="STRING" id="943830.A4A58_14165"/>
<dbReference type="Pfam" id="PF18312">
    <property type="entry name" value="ScsC_N"/>
    <property type="match status" value="1"/>
</dbReference>
<dbReference type="Proteomes" id="UP000076574">
    <property type="component" value="Unassembled WGS sequence"/>
</dbReference>
<evidence type="ECO:0000256" key="5">
    <source>
        <dbReference type="SAM" id="SignalP"/>
    </source>
</evidence>
<feature type="signal peptide" evidence="5">
    <location>
        <begin position="1"/>
        <end position="29"/>
    </location>
</feature>
<dbReference type="InterPro" id="IPR036249">
    <property type="entry name" value="Thioredoxin-like_sf"/>
</dbReference>
<sequence>MPSFRFLASAGPALALALALCGAPAVASAQTFNDAQRGEIQKIIKDYLITHPEILEEVSAELTKRQAQAEAEKHQAAIAANANTIFNSPRGVVVGNKDGDVTFVEFFDYNCGYCKRAMDDMVGIMKNDPKLKVVLKEFPVLGPGSVEAAQVAVAVRMQDPTGKKYLDFHQKLLSGRGQADKARALAAAKEAGLDVVRLEKDMASPEVRATIEENFKLAESMGMNGTPSYVIGKQVIIGAVGADALKEKINQARCGKALCS</sequence>
<keyword evidence="1 5" id="KW-0732">Signal</keyword>
<feature type="chain" id="PRO_5007847729" evidence="5">
    <location>
        <begin position="30"/>
        <end position="260"/>
    </location>
</feature>
<name>A0A163XWZ4_9BRAD</name>
<dbReference type="CDD" id="cd03023">
    <property type="entry name" value="DsbA_Com1_like"/>
    <property type="match status" value="1"/>
</dbReference>
<dbReference type="InterPro" id="IPR013766">
    <property type="entry name" value="Thioredoxin_domain"/>
</dbReference>
<dbReference type="InterPro" id="IPR041205">
    <property type="entry name" value="ScsC_N"/>
</dbReference>
<gene>
    <name evidence="7" type="ORF">A4A58_14165</name>
</gene>
<dbReference type="RefSeq" id="WP_068736676.1">
    <property type="nucleotide sequence ID" value="NZ_LVYV01000045.1"/>
</dbReference>
<feature type="domain" description="Thioredoxin" evidence="6">
    <location>
        <begin position="65"/>
        <end position="254"/>
    </location>
</feature>
<evidence type="ECO:0000256" key="1">
    <source>
        <dbReference type="ARBA" id="ARBA00022729"/>
    </source>
</evidence>
<dbReference type="SUPFAM" id="SSF52833">
    <property type="entry name" value="Thioredoxin-like"/>
    <property type="match status" value="1"/>
</dbReference>
<evidence type="ECO:0000256" key="2">
    <source>
        <dbReference type="ARBA" id="ARBA00023002"/>
    </source>
</evidence>
<dbReference type="OrthoDB" id="9780147at2"/>
<dbReference type="EMBL" id="LVYV01000045">
    <property type="protein sequence ID" value="KZD21499.1"/>
    <property type="molecule type" value="Genomic_DNA"/>
</dbReference>
<dbReference type="GO" id="GO:0016491">
    <property type="term" value="F:oxidoreductase activity"/>
    <property type="evidence" value="ECO:0007669"/>
    <property type="project" value="UniProtKB-KW"/>
</dbReference>
<organism evidence="7 8">
    <name type="scientific">Tardiphaga robiniae</name>
    <dbReference type="NCBI Taxonomy" id="943830"/>
    <lineage>
        <taxon>Bacteria</taxon>
        <taxon>Pseudomonadati</taxon>
        <taxon>Pseudomonadota</taxon>
        <taxon>Alphaproteobacteria</taxon>
        <taxon>Hyphomicrobiales</taxon>
        <taxon>Nitrobacteraceae</taxon>
        <taxon>Tardiphaga</taxon>
    </lineage>
</organism>
<evidence type="ECO:0000259" key="6">
    <source>
        <dbReference type="PROSITE" id="PS51352"/>
    </source>
</evidence>
<keyword evidence="8" id="KW-1185">Reference proteome</keyword>
<dbReference type="AlphaFoldDB" id="A0A163XWZ4"/>
<dbReference type="InterPro" id="IPR001853">
    <property type="entry name" value="DSBA-like_thioredoxin_dom"/>
</dbReference>
<keyword evidence="3" id="KW-1015">Disulfide bond</keyword>
<dbReference type="PANTHER" id="PTHR13887:SF14">
    <property type="entry name" value="DISULFIDE BOND FORMATION PROTEIN D"/>
    <property type="match status" value="1"/>
</dbReference>
<evidence type="ECO:0000256" key="4">
    <source>
        <dbReference type="ARBA" id="ARBA00023284"/>
    </source>
</evidence>
<keyword evidence="2" id="KW-0560">Oxidoreductase</keyword>
<dbReference type="PROSITE" id="PS51352">
    <property type="entry name" value="THIOREDOXIN_2"/>
    <property type="match status" value="1"/>
</dbReference>
<evidence type="ECO:0000313" key="7">
    <source>
        <dbReference type="EMBL" id="KZD21499.1"/>
    </source>
</evidence>
<dbReference type="PANTHER" id="PTHR13887">
    <property type="entry name" value="GLUTATHIONE S-TRANSFERASE KAPPA"/>
    <property type="match status" value="1"/>
</dbReference>
<dbReference type="Gene3D" id="3.40.30.10">
    <property type="entry name" value="Glutaredoxin"/>
    <property type="match status" value="1"/>
</dbReference>
<keyword evidence="4" id="KW-0676">Redox-active center</keyword>
<proteinExistence type="predicted"/>
<evidence type="ECO:0000256" key="3">
    <source>
        <dbReference type="ARBA" id="ARBA00023157"/>
    </source>
</evidence>
<evidence type="ECO:0000313" key="8">
    <source>
        <dbReference type="Proteomes" id="UP000076574"/>
    </source>
</evidence>
<accession>A0A163XWZ4</accession>